<feature type="region of interest" description="Disordered" evidence="12">
    <location>
        <begin position="350"/>
        <end position="663"/>
    </location>
</feature>
<accession>A0A8U0R512</accession>
<dbReference type="CDD" id="cd12540">
    <property type="entry name" value="RRM_U2AFBPL"/>
    <property type="match status" value="1"/>
</dbReference>
<feature type="compositionally biased region" description="Acidic residues" evidence="12">
    <location>
        <begin position="752"/>
        <end position="766"/>
    </location>
</feature>
<evidence type="ECO:0000259" key="14">
    <source>
        <dbReference type="PROSITE" id="PS50103"/>
    </source>
</evidence>
<dbReference type="SUPFAM" id="SSF54928">
    <property type="entry name" value="RNA-binding domain, RBD"/>
    <property type="match status" value="1"/>
</dbReference>
<feature type="compositionally biased region" description="Basic residues" evidence="12">
    <location>
        <begin position="21"/>
        <end position="39"/>
    </location>
</feature>
<evidence type="ECO:0000256" key="5">
    <source>
        <dbReference type="ARBA" id="ARBA00022771"/>
    </source>
</evidence>
<keyword evidence="15" id="KW-1185">Reference proteome</keyword>
<gene>
    <name evidence="16" type="primary">zrsr2</name>
</gene>
<evidence type="ECO:0000256" key="2">
    <source>
        <dbReference type="ARBA" id="ARBA00022553"/>
    </source>
</evidence>
<feature type="compositionally biased region" description="Low complexity" evidence="12">
    <location>
        <begin position="7"/>
        <end position="18"/>
    </location>
</feature>
<keyword evidence="4" id="KW-0677">Repeat</keyword>
<evidence type="ECO:0000256" key="4">
    <source>
        <dbReference type="ARBA" id="ARBA00022737"/>
    </source>
</evidence>
<evidence type="ECO:0000256" key="11">
    <source>
        <dbReference type="PROSITE-ProRule" id="PRU00723"/>
    </source>
</evidence>
<organism evidence="15 16">
    <name type="scientific">Salvelinus namaycush</name>
    <name type="common">Lake trout</name>
    <name type="synonym">Salmo namaycush</name>
    <dbReference type="NCBI Taxonomy" id="8040"/>
    <lineage>
        <taxon>Eukaryota</taxon>
        <taxon>Metazoa</taxon>
        <taxon>Chordata</taxon>
        <taxon>Craniata</taxon>
        <taxon>Vertebrata</taxon>
        <taxon>Euteleostomi</taxon>
        <taxon>Actinopterygii</taxon>
        <taxon>Neopterygii</taxon>
        <taxon>Teleostei</taxon>
        <taxon>Protacanthopterygii</taxon>
        <taxon>Salmoniformes</taxon>
        <taxon>Salmonidae</taxon>
        <taxon>Salmoninae</taxon>
        <taxon>Salvelinus</taxon>
    </lineage>
</organism>
<dbReference type="SMART" id="SM00361">
    <property type="entry name" value="RRM_1"/>
    <property type="match status" value="1"/>
</dbReference>
<dbReference type="GeneID" id="120051468"/>
<evidence type="ECO:0000313" key="15">
    <source>
        <dbReference type="Proteomes" id="UP000808372"/>
    </source>
</evidence>
<feature type="region of interest" description="Disordered" evidence="12">
    <location>
        <begin position="1"/>
        <end position="83"/>
    </location>
</feature>
<feature type="domain" description="C3H1-type" evidence="14">
    <location>
        <begin position="311"/>
        <end position="338"/>
    </location>
</feature>
<feature type="region of interest" description="Disordered" evidence="12">
    <location>
        <begin position="118"/>
        <end position="144"/>
    </location>
</feature>
<dbReference type="SMART" id="SM00356">
    <property type="entry name" value="ZnF_C3H1"/>
    <property type="match status" value="2"/>
</dbReference>
<dbReference type="GO" id="GO:0003723">
    <property type="term" value="F:RNA binding"/>
    <property type="evidence" value="ECO:0007669"/>
    <property type="project" value="UniProtKB-UniRule"/>
</dbReference>
<feature type="compositionally biased region" description="Polar residues" evidence="12">
    <location>
        <begin position="719"/>
        <end position="728"/>
    </location>
</feature>
<keyword evidence="9 16" id="KW-0687">Ribonucleoprotein</keyword>
<feature type="compositionally biased region" description="Basic and acidic residues" evidence="12">
    <location>
        <begin position="68"/>
        <end position="83"/>
    </location>
</feature>
<name>A0A8U0R512_SALNM</name>
<dbReference type="InterPro" id="IPR003954">
    <property type="entry name" value="RRM_euk-type"/>
</dbReference>
<keyword evidence="8" id="KW-0539">Nucleus</keyword>
<dbReference type="Gene3D" id="3.30.70.330">
    <property type="match status" value="1"/>
</dbReference>
<keyword evidence="3 11" id="KW-0479">Metal-binding</keyword>
<evidence type="ECO:0000256" key="12">
    <source>
        <dbReference type="SAM" id="MobiDB-lite"/>
    </source>
</evidence>
<dbReference type="PANTHER" id="PTHR12620">
    <property type="entry name" value="U2 SNRNP AUXILIARY FACTOR, SMALL SUBUNIT"/>
    <property type="match status" value="1"/>
</dbReference>
<feature type="compositionally biased region" description="Basic and acidic residues" evidence="12">
    <location>
        <begin position="631"/>
        <end position="640"/>
    </location>
</feature>
<dbReference type="InterPro" id="IPR035979">
    <property type="entry name" value="RBD_domain_sf"/>
</dbReference>
<feature type="compositionally biased region" description="Gly residues" evidence="12">
    <location>
        <begin position="357"/>
        <end position="366"/>
    </location>
</feature>
<feature type="compositionally biased region" description="Low complexity" evidence="12">
    <location>
        <begin position="470"/>
        <end position="487"/>
    </location>
</feature>
<feature type="domain" description="C3H1-type" evidence="14">
    <location>
        <begin position="171"/>
        <end position="199"/>
    </location>
</feature>
<dbReference type="FunFam" id="3.30.70.330:FF:000209">
    <property type="entry name" value="U2 small nuclear ribonucleoprotein auxiliary factor 35 kDa subunit-related protein 2"/>
    <property type="match status" value="1"/>
</dbReference>
<feature type="domain" description="RRM" evidence="13">
    <location>
        <begin position="203"/>
        <end position="309"/>
    </location>
</feature>
<feature type="compositionally biased region" description="Basic and acidic residues" evidence="12">
    <location>
        <begin position="425"/>
        <end position="464"/>
    </location>
</feature>
<evidence type="ECO:0000256" key="1">
    <source>
        <dbReference type="ARBA" id="ARBA00004123"/>
    </source>
</evidence>
<dbReference type="AlphaFoldDB" id="A0A8U0R512"/>
<dbReference type="GO" id="GO:1990904">
    <property type="term" value="C:ribonucleoprotein complex"/>
    <property type="evidence" value="ECO:0007669"/>
    <property type="project" value="UniProtKB-KW"/>
</dbReference>
<feature type="compositionally biased region" description="Polar residues" evidence="12">
    <location>
        <begin position="683"/>
        <end position="692"/>
    </location>
</feature>
<sequence length="766" mass="87548">MVFCKMAASIPSAVSAPSLGQKRRASLKKKERRKRKRQALAKAQIRESGENGDDSPPEQDDDDDDEEERKAEEERRRQDQEWLERERLAQQEFRLRWEREEAARKRQEEEEARIKQEWEAQQRREEEEKEQKQQEKRDREEAVQKMLDQAESQLENGGPWRNPEAPDFGTEQDRANCPFFLKTGACRFGDRCSRKHVHPPSSPTLMIRGMFATFGMDQRSRDDYDTDACLEHSEEEVQQQFVDFYEDVLPEFRTAGKVVQFKVSCNFEPHLRGNVYVQFDKEEQCREGFMMFNGRWYAGKQLQCEFSPVTRWKTAICGLFDRQKCPKGKHCNFLHVYRNPGNEFWEADRDLHMSPDRGGGGTGSFAGGRFSERSNRSSWTERSQSRRGERSRRSRSRESRIAQRRASVQSDRSWTSRTSTRPRSRSRDRDRRDRSRDRRDRDGDRGRSRDRDRRDGSRDRDGSKRGGWKGSPTEASRGRSRSASLGESSKRKRQWSRSPGESSKRQGSRSPGESSKRKRQGSRSPGESSKRKRQGSRSPGESSKRQGSRSPGESSKRQGSRSPGESSKRQGSRSPGRTSKKEKQPADDSSATAPTRHKHSKKSKKKKSKRRKPKKDKKSQSPGGQSSSAESGKESWDEVKPSPNLDVDSSTRTPHDVDNTTQETARVNAILSLMLSEPLDNANAVTSDIQTQVKEEAEDPCPPIVPSPSPGDVDIAQTPGATDNSTPEANALSPDLHSIFLKQEYPSLPSVPEEECEQDSPDDDEP</sequence>
<feature type="compositionally biased region" description="Pro residues" evidence="12">
    <location>
        <begin position="700"/>
        <end position="709"/>
    </location>
</feature>
<reference evidence="16" key="1">
    <citation type="submission" date="2025-08" db="UniProtKB">
        <authorList>
            <consortium name="RefSeq"/>
        </authorList>
    </citation>
    <scope>IDENTIFICATION</scope>
    <source>
        <tissue evidence="16">White muscle</tissue>
    </source>
</reference>
<dbReference type="GO" id="GO:0008270">
    <property type="term" value="F:zinc ion binding"/>
    <property type="evidence" value="ECO:0007669"/>
    <property type="project" value="UniProtKB-KW"/>
</dbReference>
<dbReference type="PRINTS" id="PR01848">
    <property type="entry name" value="U2AUXFACTOR"/>
</dbReference>
<dbReference type="GO" id="GO:0000398">
    <property type="term" value="P:mRNA splicing, via spliceosome"/>
    <property type="evidence" value="ECO:0007669"/>
    <property type="project" value="InterPro"/>
</dbReference>
<evidence type="ECO:0000256" key="10">
    <source>
        <dbReference type="PROSITE-ProRule" id="PRU00176"/>
    </source>
</evidence>
<keyword evidence="5 11" id="KW-0863">Zinc-finger</keyword>
<feature type="region of interest" description="Disordered" evidence="12">
    <location>
        <begin position="682"/>
        <end position="766"/>
    </location>
</feature>
<evidence type="ECO:0000256" key="9">
    <source>
        <dbReference type="ARBA" id="ARBA00023274"/>
    </source>
</evidence>
<dbReference type="Pfam" id="PF00642">
    <property type="entry name" value="zf-CCCH"/>
    <property type="match status" value="1"/>
</dbReference>
<dbReference type="InterPro" id="IPR000571">
    <property type="entry name" value="Znf_CCCH"/>
</dbReference>
<comment type="subcellular location">
    <subcellularLocation>
        <location evidence="1">Nucleus</location>
    </subcellularLocation>
</comment>
<dbReference type="InterPro" id="IPR000504">
    <property type="entry name" value="RRM_dom"/>
</dbReference>
<dbReference type="InterPro" id="IPR009145">
    <property type="entry name" value="U2AF_small"/>
</dbReference>
<feature type="compositionally biased region" description="Basic and acidic residues" evidence="12">
    <location>
        <begin position="118"/>
        <end position="143"/>
    </location>
</feature>
<feature type="zinc finger region" description="C3H1-type" evidence="11">
    <location>
        <begin position="171"/>
        <end position="199"/>
    </location>
</feature>
<keyword evidence="6 11" id="KW-0862">Zinc</keyword>
<evidence type="ECO:0000256" key="6">
    <source>
        <dbReference type="ARBA" id="ARBA00022833"/>
    </source>
</evidence>
<dbReference type="CTD" id="8233"/>
<evidence type="ECO:0000259" key="13">
    <source>
        <dbReference type="PROSITE" id="PS50102"/>
    </source>
</evidence>
<evidence type="ECO:0000256" key="8">
    <source>
        <dbReference type="ARBA" id="ARBA00023242"/>
    </source>
</evidence>
<keyword evidence="2" id="KW-0597">Phosphoprotein</keyword>
<proteinExistence type="predicted"/>
<dbReference type="OrthoDB" id="75923at2759"/>
<evidence type="ECO:0000256" key="7">
    <source>
        <dbReference type="ARBA" id="ARBA00022884"/>
    </source>
</evidence>
<dbReference type="Proteomes" id="UP000808372">
    <property type="component" value="Chromosome 7"/>
</dbReference>
<dbReference type="PROSITE" id="PS50103">
    <property type="entry name" value="ZF_C3H1"/>
    <property type="match status" value="2"/>
</dbReference>
<feature type="compositionally biased region" description="Basic residues" evidence="12">
    <location>
        <begin position="595"/>
        <end position="617"/>
    </location>
</feature>
<feature type="compositionally biased region" description="Low complexity" evidence="12">
    <location>
        <begin position="404"/>
        <end position="419"/>
    </location>
</feature>
<dbReference type="PROSITE" id="PS50102">
    <property type="entry name" value="RRM"/>
    <property type="match status" value="1"/>
</dbReference>
<evidence type="ECO:0000313" key="16">
    <source>
        <dbReference type="RefSeq" id="XP_038854272.1"/>
    </source>
</evidence>
<feature type="zinc finger region" description="C3H1-type" evidence="11">
    <location>
        <begin position="311"/>
        <end position="338"/>
    </location>
</feature>
<feature type="compositionally biased region" description="Acidic residues" evidence="12">
    <location>
        <begin position="50"/>
        <end position="67"/>
    </location>
</feature>
<evidence type="ECO:0000256" key="3">
    <source>
        <dbReference type="ARBA" id="ARBA00022723"/>
    </source>
</evidence>
<dbReference type="KEGG" id="snh:120051468"/>
<keyword evidence="7 10" id="KW-0694">RNA-binding</keyword>
<dbReference type="GO" id="GO:0089701">
    <property type="term" value="C:U2AF complex"/>
    <property type="evidence" value="ECO:0007669"/>
    <property type="project" value="InterPro"/>
</dbReference>
<dbReference type="InterPro" id="IPR012677">
    <property type="entry name" value="Nucleotide-bd_a/b_plait_sf"/>
</dbReference>
<dbReference type="RefSeq" id="XP_038854272.1">
    <property type="nucleotide sequence ID" value="XM_038998344.1"/>
</dbReference>
<protein>
    <submittedName>
        <fullName evidence="16">U2 small nuclear ribonucleoprotein auxiliary factor 35 kDa subunit-related protein 2 isoform X1</fullName>
    </submittedName>
</protein>